<evidence type="ECO:0000259" key="5">
    <source>
        <dbReference type="PROSITE" id="PS01124"/>
    </source>
</evidence>
<keyword evidence="2" id="KW-0238">DNA-binding</keyword>
<dbReference type="PANTHER" id="PTHR46796:SF6">
    <property type="entry name" value="ARAC SUBFAMILY"/>
    <property type="match status" value="1"/>
</dbReference>
<dbReference type="SUPFAM" id="SSF46689">
    <property type="entry name" value="Homeodomain-like"/>
    <property type="match status" value="1"/>
</dbReference>
<evidence type="ECO:0000256" key="2">
    <source>
        <dbReference type="ARBA" id="ARBA00023125"/>
    </source>
</evidence>
<dbReference type="PRINTS" id="PR00032">
    <property type="entry name" value="HTHARAC"/>
</dbReference>
<evidence type="ECO:0000313" key="6">
    <source>
        <dbReference type="EMBL" id="SCY08216.1"/>
    </source>
</evidence>
<dbReference type="InterPro" id="IPR020449">
    <property type="entry name" value="Tscrpt_reg_AraC-type_HTH"/>
</dbReference>
<evidence type="ECO:0000313" key="7">
    <source>
        <dbReference type="Proteomes" id="UP000199502"/>
    </source>
</evidence>
<dbReference type="GO" id="GO:0043565">
    <property type="term" value="F:sequence-specific DNA binding"/>
    <property type="evidence" value="ECO:0007669"/>
    <property type="project" value="InterPro"/>
</dbReference>
<dbReference type="STRING" id="336292.SAMN05660710_00609"/>
<dbReference type="InterPro" id="IPR047264">
    <property type="entry name" value="Cupin_HpaA-like_N"/>
</dbReference>
<dbReference type="SUPFAM" id="SSF51215">
    <property type="entry name" value="Regulatory protein AraC"/>
    <property type="match status" value="1"/>
</dbReference>
<evidence type="ECO:0000256" key="3">
    <source>
        <dbReference type="ARBA" id="ARBA00023159"/>
    </source>
</evidence>
<reference evidence="6 7" key="1">
    <citation type="submission" date="2016-10" db="EMBL/GenBank/DDBJ databases">
        <authorList>
            <person name="de Groot N.N."/>
        </authorList>
    </citation>
    <scope>NUCLEOTIDE SEQUENCE [LARGE SCALE GENOMIC DNA]</scope>
    <source>
        <strain evidence="6 7">CGMCC 1.8925</strain>
    </source>
</reference>
<protein>
    <submittedName>
        <fullName evidence="6">AraC family transcriptional regulator, transcriptional activator of pobA</fullName>
    </submittedName>
</protein>
<feature type="domain" description="HTH araC/xylS-type" evidence="5">
    <location>
        <begin position="180"/>
        <end position="278"/>
    </location>
</feature>
<proteinExistence type="predicted"/>
<dbReference type="Gene3D" id="2.60.120.10">
    <property type="entry name" value="Jelly Rolls"/>
    <property type="match status" value="1"/>
</dbReference>
<keyword evidence="7" id="KW-1185">Reference proteome</keyword>
<dbReference type="InterPro" id="IPR009057">
    <property type="entry name" value="Homeodomain-like_sf"/>
</dbReference>
<dbReference type="Pfam" id="PF02311">
    <property type="entry name" value="AraC_binding"/>
    <property type="match status" value="1"/>
</dbReference>
<dbReference type="AlphaFoldDB" id="A0A1G5D0P2"/>
<gene>
    <name evidence="6" type="ORF">SAMN05660710_00609</name>
</gene>
<evidence type="ECO:0000256" key="1">
    <source>
        <dbReference type="ARBA" id="ARBA00023015"/>
    </source>
</evidence>
<accession>A0A1G5D0P2</accession>
<dbReference type="CDD" id="cd06999">
    <property type="entry name" value="cupin_HpaA-like_N"/>
    <property type="match status" value="1"/>
</dbReference>
<dbReference type="SMART" id="SM00342">
    <property type="entry name" value="HTH_ARAC"/>
    <property type="match status" value="1"/>
</dbReference>
<dbReference type="Pfam" id="PF12833">
    <property type="entry name" value="HTH_18"/>
    <property type="match status" value="1"/>
</dbReference>
<dbReference type="InterPro" id="IPR037923">
    <property type="entry name" value="HTH-like"/>
</dbReference>
<dbReference type="InterPro" id="IPR018060">
    <property type="entry name" value="HTH_AraC"/>
</dbReference>
<sequence length="286" mass="31804">MTAPDPIPAWQLYGEHTPFPDILHLERIVDRAAGLDWRINPHRHAHLAQVFLLERGQTAFTVDGQTRQVPTPALLFLPPGTVHGFAFSAGTEGWVLTLPAAAHPDLFGEGAELALLTSRHFSAAAPATMAQRFAALAESWQGTGPLRQTRLRAEVTQLFCEIFEAEARHRRPALPDPRLAAFLDLVARHHAEQWSVARYAATLGMSVRNLARICREGAGQGPHQLAETQLMREACRLLAYTRMPAQQVAFHLGFQDPSYFNRRFRRAMGVSPGVYRRRLEEGPAAS</sequence>
<keyword evidence="4" id="KW-0804">Transcription</keyword>
<keyword evidence="3" id="KW-0010">Activator</keyword>
<dbReference type="InterPro" id="IPR003313">
    <property type="entry name" value="AraC-bd"/>
</dbReference>
<name>A0A1G5D0P2_9RHOB</name>
<dbReference type="Gene3D" id="1.10.10.60">
    <property type="entry name" value="Homeodomain-like"/>
    <property type="match status" value="1"/>
</dbReference>
<organism evidence="6 7">
    <name type="scientific">Paracoccus tibetensis</name>
    <dbReference type="NCBI Taxonomy" id="336292"/>
    <lineage>
        <taxon>Bacteria</taxon>
        <taxon>Pseudomonadati</taxon>
        <taxon>Pseudomonadota</taxon>
        <taxon>Alphaproteobacteria</taxon>
        <taxon>Rhodobacterales</taxon>
        <taxon>Paracoccaceae</taxon>
        <taxon>Paracoccus</taxon>
    </lineage>
</organism>
<dbReference type="RefSeq" id="WP_175453216.1">
    <property type="nucleotide sequence ID" value="NZ_FMVT01000002.1"/>
</dbReference>
<dbReference type="InterPro" id="IPR050204">
    <property type="entry name" value="AraC_XylS_family_regulators"/>
</dbReference>
<dbReference type="PANTHER" id="PTHR46796">
    <property type="entry name" value="HTH-TYPE TRANSCRIPTIONAL ACTIVATOR RHAS-RELATED"/>
    <property type="match status" value="1"/>
</dbReference>
<dbReference type="EMBL" id="FMVT01000002">
    <property type="protein sequence ID" value="SCY08216.1"/>
    <property type="molecule type" value="Genomic_DNA"/>
</dbReference>
<dbReference type="InterPro" id="IPR014710">
    <property type="entry name" value="RmlC-like_jellyroll"/>
</dbReference>
<evidence type="ECO:0000256" key="4">
    <source>
        <dbReference type="ARBA" id="ARBA00023163"/>
    </source>
</evidence>
<dbReference type="GO" id="GO:0003700">
    <property type="term" value="F:DNA-binding transcription factor activity"/>
    <property type="evidence" value="ECO:0007669"/>
    <property type="project" value="InterPro"/>
</dbReference>
<keyword evidence="1" id="KW-0805">Transcription regulation</keyword>
<dbReference type="PROSITE" id="PS01124">
    <property type="entry name" value="HTH_ARAC_FAMILY_2"/>
    <property type="match status" value="1"/>
</dbReference>
<dbReference type="Proteomes" id="UP000199502">
    <property type="component" value="Unassembled WGS sequence"/>
</dbReference>